<dbReference type="EMBL" id="CASHSV030000513">
    <property type="protein sequence ID" value="CAJ2666329.1"/>
    <property type="molecule type" value="Genomic_DNA"/>
</dbReference>
<accession>A0ACB0LDW4</accession>
<evidence type="ECO:0000313" key="1">
    <source>
        <dbReference type="EMBL" id="CAJ2666329.1"/>
    </source>
</evidence>
<comment type="caution">
    <text evidence="1">The sequence shown here is derived from an EMBL/GenBank/DDBJ whole genome shotgun (WGS) entry which is preliminary data.</text>
</comment>
<gene>
    <name evidence="1" type="ORF">MILVUS5_LOCUS31137</name>
</gene>
<sequence>MKSTKLSLSTFFVICLCFIFNASVPTLSLKLYEIVCNQAAQDRNDCLNFLKDDSRIIAATNYHDLSRYILNFAISEATSVQAYVRTLAKHNPNDEALRLCGNDFYNKILGAFNRALSELNMDPQSAKNDVQSASDGVASCEKAIQNHKGTYDPAVHVRNNEIFVLSEVAFISINHLT</sequence>
<evidence type="ECO:0000313" key="2">
    <source>
        <dbReference type="Proteomes" id="UP001177021"/>
    </source>
</evidence>
<reference evidence="1" key="1">
    <citation type="submission" date="2023-10" db="EMBL/GenBank/DDBJ databases">
        <authorList>
            <person name="Rodriguez Cubillos JULIANA M."/>
            <person name="De Vega J."/>
        </authorList>
    </citation>
    <scope>NUCLEOTIDE SEQUENCE</scope>
</reference>
<protein>
    <submittedName>
        <fullName evidence="1">Uncharacterized protein</fullName>
    </submittedName>
</protein>
<dbReference type="Proteomes" id="UP001177021">
    <property type="component" value="Unassembled WGS sequence"/>
</dbReference>
<organism evidence="1 2">
    <name type="scientific">Trifolium pratense</name>
    <name type="common">Red clover</name>
    <dbReference type="NCBI Taxonomy" id="57577"/>
    <lineage>
        <taxon>Eukaryota</taxon>
        <taxon>Viridiplantae</taxon>
        <taxon>Streptophyta</taxon>
        <taxon>Embryophyta</taxon>
        <taxon>Tracheophyta</taxon>
        <taxon>Spermatophyta</taxon>
        <taxon>Magnoliopsida</taxon>
        <taxon>eudicotyledons</taxon>
        <taxon>Gunneridae</taxon>
        <taxon>Pentapetalae</taxon>
        <taxon>rosids</taxon>
        <taxon>fabids</taxon>
        <taxon>Fabales</taxon>
        <taxon>Fabaceae</taxon>
        <taxon>Papilionoideae</taxon>
        <taxon>50 kb inversion clade</taxon>
        <taxon>NPAAA clade</taxon>
        <taxon>Hologalegina</taxon>
        <taxon>IRL clade</taxon>
        <taxon>Trifolieae</taxon>
        <taxon>Trifolium</taxon>
    </lineage>
</organism>
<keyword evidence="2" id="KW-1185">Reference proteome</keyword>
<proteinExistence type="predicted"/>
<name>A0ACB0LDW4_TRIPR</name>